<gene>
    <name evidence="5" type="ORF">R3P38DRAFT_2421167</name>
</gene>
<evidence type="ECO:0000313" key="5">
    <source>
        <dbReference type="EMBL" id="KAK7052681.1"/>
    </source>
</evidence>
<dbReference type="EMBL" id="JAWWNJ010000007">
    <property type="protein sequence ID" value="KAK7052681.1"/>
    <property type="molecule type" value="Genomic_DNA"/>
</dbReference>
<keyword evidence="3" id="KW-1133">Transmembrane helix</keyword>
<sequence>GLRLYPKAVAWSIVISTSIAMEGQNVCFLSSFYAFPQFNKKYGQQLPDATYRVPAPYQGRKNTTAPWQAGLFNGTNIGEIIGLFLNGWVSEKYGY</sequence>
<keyword evidence="6" id="KW-1185">Reference proteome</keyword>
<dbReference type="AlphaFoldDB" id="A0AAW0DM20"/>
<dbReference type="GO" id="GO:0016020">
    <property type="term" value="C:membrane"/>
    <property type="evidence" value="ECO:0007669"/>
    <property type="project" value="UniProtKB-SubCell"/>
</dbReference>
<feature type="non-terminal residue" evidence="5">
    <location>
        <position position="95"/>
    </location>
</feature>
<comment type="caution">
    <text evidence="5">The sequence shown here is derived from an EMBL/GenBank/DDBJ whole genome shotgun (WGS) entry which is preliminary data.</text>
</comment>
<accession>A0AAW0DM20</accession>
<dbReference type="InterPro" id="IPR005828">
    <property type="entry name" value="MFS_sugar_transport-like"/>
</dbReference>
<evidence type="ECO:0000256" key="1">
    <source>
        <dbReference type="ARBA" id="ARBA00004370"/>
    </source>
</evidence>
<reference evidence="5 6" key="1">
    <citation type="journal article" date="2024" name="J Genomics">
        <title>Draft genome sequencing and assembly of Favolaschia claudopus CIRM-BRFM 2984 isolated from oak limbs.</title>
        <authorList>
            <person name="Navarro D."/>
            <person name="Drula E."/>
            <person name="Chaduli D."/>
            <person name="Cazenave R."/>
            <person name="Ahrendt S."/>
            <person name="Wang J."/>
            <person name="Lipzen A."/>
            <person name="Daum C."/>
            <person name="Barry K."/>
            <person name="Grigoriev I.V."/>
            <person name="Favel A."/>
            <person name="Rosso M.N."/>
            <person name="Martin F."/>
        </authorList>
    </citation>
    <scope>NUCLEOTIDE SEQUENCE [LARGE SCALE GENOMIC DNA]</scope>
    <source>
        <strain evidence="5 6">CIRM-BRFM 2984</strain>
    </source>
</reference>
<name>A0AAW0DM20_9AGAR</name>
<keyword evidence="4" id="KW-0472">Membrane</keyword>
<evidence type="ECO:0000256" key="2">
    <source>
        <dbReference type="ARBA" id="ARBA00022692"/>
    </source>
</evidence>
<protein>
    <submittedName>
        <fullName evidence="5">Uncharacterized protein</fullName>
    </submittedName>
</protein>
<organism evidence="5 6">
    <name type="scientific">Favolaschia claudopus</name>
    <dbReference type="NCBI Taxonomy" id="2862362"/>
    <lineage>
        <taxon>Eukaryota</taxon>
        <taxon>Fungi</taxon>
        <taxon>Dikarya</taxon>
        <taxon>Basidiomycota</taxon>
        <taxon>Agaricomycotina</taxon>
        <taxon>Agaricomycetes</taxon>
        <taxon>Agaricomycetidae</taxon>
        <taxon>Agaricales</taxon>
        <taxon>Marasmiineae</taxon>
        <taxon>Mycenaceae</taxon>
        <taxon>Favolaschia</taxon>
    </lineage>
</organism>
<comment type="subcellular location">
    <subcellularLocation>
        <location evidence="1">Membrane</location>
    </subcellularLocation>
</comment>
<evidence type="ECO:0000313" key="6">
    <source>
        <dbReference type="Proteomes" id="UP001362999"/>
    </source>
</evidence>
<keyword evidence="2" id="KW-0812">Transmembrane</keyword>
<dbReference type="Proteomes" id="UP001362999">
    <property type="component" value="Unassembled WGS sequence"/>
</dbReference>
<proteinExistence type="predicted"/>
<evidence type="ECO:0000256" key="3">
    <source>
        <dbReference type="ARBA" id="ARBA00022989"/>
    </source>
</evidence>
<feature type="non-terminal residue" evidence="5">
    <location>
        <position position="1"/>
    </location>
</feature>
<evidence type="ECO:0000256" key="4">
    <source>
        <dbReference type="ARBA" id="ARBA00023136"/>
    </source>
</evidence>
<dbReference type="GO" id="GO:0022857">
    <property type="term" value="F:transmembrane transporter activity"/>
    <property type="evidence" value="ECO:0007669"/>
    <property type="project" value="InterPro"/>
</dbReference>
<dbReference type="Pfam" id="PF00083">
    <property type="entry name" value="Sugar_tr"/>
    <property type="match status" value="1"/>
</dbReference>